<keyword evidence="2" id="KW-0238">DNA-binding</keyword>
<dbReference type="InterPro" id="IPR012318">
    <property type="entry name" value="HTH_CRP"/>
</dbReference>
<dbReference type="RefSeq" id="WP_171161041.1">
    <property type="nucleotide sequence ID" value="NZ_CP053073.1"/>
</dbReference>
<dbReference type="InterPro" id="IPR036388">
    <property type="entry name" value="WH-like_DNA-bd_sf"/>
</dbReference>
<dbReference type="GO" id="GO:0003700">
    <property type="term" value="F:DNA-binding transcription factor activity"/>
    <property type="evidence" value="ECO:0007669"/>
    <property type="project" value="TreeGrafter"/>
</dbReference>
<accession>A0A6M4H7B0</accession>
<dbReference type="Proteomes" id="UP000503096">
    <property type="component" value="Chromosome"/>
</dbReference>
<name>A0A6M4H7B0_9PROT</name>
<evidence type="ECO:0000256" key="3">
    <source>
        <dbReference type="ARBA" id="ARBA00023163"/>
    </source>
</evidence>
<dbReference type="SMART" id="SM00419">
    <property type="entry name" value="HTH_CRP"/>
    <property type="match status" value="1"/>
</dbReference>
<dbReference type="Pfam" id="PF13545">
    <property type="entry name" value="HTH_Crp_2"/>
    <property type="match status" value="1"/>
</dbReference>
<dbReference type="InterPro" id="IPR018490">
    <property type="entry name" value="cNMP-bd_dom_sf"/>
</dbReference>
<dbReference type="KEGG" id="upl:DSM104440_01057"/>
<dbReference type="GO" id="GO:0003677">
    <property type="term" value="F:DNA binding"/>
    <property type="evidence" value="ECO:0007669"/>
    <property type="project" value="UniProtKB-KW"/>
</dbReference>
<keyword evidence="7" id="KW-1185">Reference proteome</keyword>
<dbReference type="InterPro" id="IPR014710">
    <property type="entry name" value="RmlC-like_jellyroll"/>
</dbReference>
<dbReference type="PROSITE" id="PS50042">
    <property type="entry name" value="CNMP_BINDING_3"/>
    <property type="match status" value="1"/>
</dbReference>
<dbReference type="InterPro" id="IPR050397">
    <property type="entry name" value="Env_Response_Regulators"/>
</dbReference>
<dbReference type="PANTHER" id="PTHR24567">
    <property type="entry name" value="CRP FAMILY TRANSCRIPTIONAL REGULATORY PROTEIN"/>
    <property type="match status" value="1"/>
</dbReference>
<dbReference type="InterPro" id="IPR000595">
    <property type="entry name" value="cNMP-bd_dom"/>
</dbReference>
<evidence type="ECO:0000313" key="7">
    <source>
        <dbReference type="Proteomes" id="UP000503096"/>
    </source>
</evidence>
<keyword evidence="3" id="KW-0804">Transcription</keyword>
<dbReference type="InterPro" id="IPR036390">
    <property type="entry name" value="WH_DNA-bd_sf"/>
</dbReference>
<dbReference type="SUPFAM" id="SSF46785">
    <property type="entry name" value="Winged helix' DNA-binding domain"/>
    <property type="match status" value="1"/>
</dbReference>
<organism evidence="6 7">
    <name type="scientific">Usitatibacter palustris</name>
    <dbReference type="NCBI Taxonomy" id="2732487"/>
    <lineage>
        <taxon>Bacteria</taxon>
        <taxon>Pseudomonadati</taxon>
        <taxon>Pseudomonadota</taxon>
        <taxon>Betaproteobacteria</taxon>
        <taxon>Nitrosomonadales</taxon>
        <taxon>Usitatibacteraceae</taxon>
        <taxon>Usitatibacter</taxon>
    </lineage>
</organism>
<dbReference type="Pfam" id="PF00027">
    <property type="entry name" value="cNMP_binding"/>
    <property type="match status" value="1"/>
</dbReference>
<keyword evidence="1" id="KW-0805">Transcription regulation</keyword>
<dbReference type="GO" id="GO:0005829">
    <property type="term" value="C:cytosol"/>
    <property type="evidence" value="ECO:0007669"/>
    <property type="project" value="TreeGrafter"/>
</dbReference>
<proteinExistence type="predicted"/>
<dbReference type="SUPFAM" id="SSF51206">
    <property type="entry name" value="cAMP-binding domain-like"/>
    <property type="match status" value="1"/>
</dbReference>
<dbReference type="SMART" id="SM00100">
    <property type="entry name" value="cNMP"/>
    <property type="match status" value="1"/>
</dbReference>
<feature type="domain" description="HTH crp-type" evidence="5">
    <location>
        <begin position="158"/>
        <end position="225"/>
    </location>
</feature>
<dbReference type="Gene3D" id="2.60.120.10">
    <property type="entry name" value="Jelly Rolls"/>
    <property type="match status" value="1"/>
</dbReference>
<feature type="domain" description="Cyclic nucleotide-binding" evidence="4">
    <location>
        <begin position="24"/>
        <end position="144"/>
    </location>
</feature>
<dbReference type="InParanoid" id="A0A6M4H7B0"/>
<evidence type="ECO:0000259" key="4">
    <source>
        <dbReference type="PROSITE" id="PS50042"/>
    </source>
</evidence>
<dbReference type="PROSITE" id="PS51063">
    <property type="entry name" value="HTH_CRP_2"/>
    <property type="match status" value="1"/>
</dbReference>
<evidence type="ECO:0000256" key="2">
    <source>
        <dbReference type="ARBA" id="ARBA00023125"/>
    </source>
</evidence>
<dbReference type="CDD" id="cd00038">
    <property type="entry name" value="CAP_ED"/>
    <property type="match status" value="1"/>
</dbReference>
<sequence>MHIPVQFPSRRPGRTIDLLAHAPLFKDVPPDNLERIVAGTTEIRVERGRLLFQRGDPCVGFHIVVFGQVKLSVGTAAGAEKVVEIIGPGMTFGEALMFTDRPYVVSATALVDSLLLHVDKSVLDAELERDPRLARRMLAGLSWRLHMLVKDVESLTLHSATQRVIGYLVSLEDEGGGRVTLPAQKSLVASRLNLTPEYFSRILHELQDESLLRIEGRTLEILDPARLQAFGAQVSA</sequence>
<evidence type="ECO:0000313" key="6">
    <source>
        <dbReference type="EMBL" id="QJR14264.1"/>
    </source>
</evidence>
<dbReference type="AlphaFoldDB" id="A0A6M4H7B0"/>
<evidence type="ECO:0000256" key="1">
    <source>
        <dbReference type="ARBA" id="ARBA00023015"/>
    </source>
</evidence>
<evidence type="ECO:0000259" key="5">
    <source>
        <dbReference type="PROSITE" id="PS51063"/>
    </source>
</evidence>
<gene>
    <name evidence="6" type="primary">crp_1</name>
    <name evidence="6" type="ORF">DSM104440_01057</name>
</gene>
<reference evidence="6 7" key="1">
    <citation type="submission" date="2020-04" db="EMBL/GenBank/DDBJ databases">
        <title>Usitatibacter rugosus gen. nov., sp. nov. and Usitatibacter palustris sp. nov., novel members of Usitatibacteraceae fam. nov. within the order Nitrosomonadales isolated from soil.</title>
        <authorList>
            <person name="Huber K.J."/>
            <person name="Neumann-Schaal M."/>
            <person name="Geppert A."/>
            <person name="Luckner M."/>
            <person name="Wanner G."/>
            <person name="Overmann J."/>
        </authorList>
    </citation>
    <scope>NUCLEOTIDE SEQUENCE [LARGE SCALE GENOMIC DNA]</scope>
    <source>
        <strain evidence="6 7">Swamp67</strain>
    </source>
</reference>
<dbReference type="EMBL" id="CP053073">
    <property type="protein sequence ID" value="QJR14264.1"/>
    <property type="molecule type" value="Genomic_DNA"/>
</dbReference>
<dbReference type="Gene3D" id="1.10.10.10">
    <property type="entry name" value="Winged helix-like DNA-binding domain superfamily/Winged helix DNA-binding domain"/>
    <property type="match status" value="1"/>
</dbReference>
<dbReference type="PANTHER" id="PTHR24567:SF68">
    <property type="entry name" value="DNA-BINDING TRANSCRIPTIONAL DUAL REGULATOR CRP"/>
    <property type="match status" value="1"/>
</dbReference>
<protein>
    <submittedName>
        <fullName evidence="6">CRP-like cAMP-activated global transcriptional regulator</fullName>
    </submittedName>
</protein>